<dbReference type="InterPro" id="IPR051012">
    <property type="entry name" value="CellSynth/LPSAsmb/PSIAsmb"/>
</dbReference>
<dbReference type="EMBL" id="JYBP01000003">
    <property type="protein sequence ID" value="KJE26035.1"/>
    <property type="molecule type" value="Genomic_DNA"/>
</dbReference>
<evidence type="ECO:0000256" key="4">
    <source>
        <dbReference type="SAM" id="Coils"/>
    </source>
</evidence>
<keyword evidence="4" id="KW-0175">Coiled coil</keyword>
<dbReference type="Gene3D" id="1.25.40.10">
    <property type="entry name" value="Tetratricopeptide repeat domain"/>
    <property type="match status" value="2"/>
</dbReference>
<evidence type="ECO:0000256" key="3">
    <source>
        <dbReference type="PROSITE-ProRule" id="PRU00339"/>
    </source>
</evidence>
<name>A0A0D8BPG3_GEOKU</name>
<evidence type="ECO:0000256" key="2">
    <source>
        <dbReference type="ARBA" id="ARBA00022803"/>
    </source>
</evidence>
<dbReference type="InterPro" id="IPR011990">
    <property type="entry name" value="TPR-like_helical_dom_sf"/>
</dbReference>
<protein>
    <submittedName>
        <fullName evidence="5">Tetratricopeptide repeat family protein</fullName>
    </submittedName>
</protein>
<dbReference type="PROSITE" id="PS50005">
    <property type="entry name" value="TPR"/>
    <property type="match status" value="2"/>
</dbReference>
<dbReference type="SUPFAM" id="SSF48452">
    <property type="entry name" value="TPR-like"/>
    <property type="match status" value="2"/>
</dbReference>
<comment type="caution">
    <text evidence="5">The sequence shown here is derived from an EMBL/GenBank/DDBJ whole genome shotgun (WGS) entry which is preliminary data.</text>
</comment>
<sequence>MGKQLKRSSRKATIVPFIQSGDYFFKKGMKAYDRGDLEKAMKYFERAVRLDERDAAFALQLALVLSELGEYQFSNQWLFKIIHDLDETMYDCLYFLANNFACLGLFREARQYAERYLTHEPDGEFADDAADLLELLRLDGLEWTEEQEDLMALEDRARRLLEEERFAEAIEALEAIVARYPDVWSAHNNLALAYFYSGDVDKAKQKVREVLKRDPGNLHALCNVLVFAYYLREEEQAAALCETLAGLYPFFREHQYKLGATFALVGRFDLAFRWLHRLYKQGFDGDGPFYYWLACAAYYTGHEPLARQMWEMFTTLHPEKRGEEPWAVSAPADEALIRLMAWLEGDELADRLYGLYWFSRSPQAKEASMSLAVCRLLPSDPRLRPFIDCFLFGLTDGPSAWAANIGRMVDALSVNNEEKEALCRFAFAMAAHPSAYGESFANGAAWAAAIEYIWRQQQGERVTQREMAAKYGVSAATVGKYVQKARHLYT</sequence>
<dbReference type="PATRIC" id="fig|1462.6.peg.3465"/>
<dbReference type="PANTHER" id="PTHR45586">
    <property type="entry name" value="TPR REPEAT-CONTAINING PROTEIN PA4667"/>
    <property type="match status" value="1"/>
</dbReference>
<dbReference type="PANTHER" id="PTHR45586:SF1">
    <property type="entry name" value="LIPOPOLYSACCHARIDE ASSEMBLY PROTEIN B"/>
    <property type="match status" value="1"/>
</dbReference>
<proteinExistence type="predicted"/>
<keyword evidence="2 3" id="KW-0802">TPR repeat</keyword>
<evidence type="ECO:0000313" key="5">
    <source>
        <dbReference type="EMBL" id="KJE26035.1"/>
    </source>
</evidence>
<dbReference type="SMART" id="SM00028">
    <property type="entry name" value="TPR"/>
    <property type="match status" value="4"/>
</dbReference>
<gene>
    <name evidence="5" type="ORF">LG52_3158</name>
</gene>
<evidence type="ECO:0000313" key="6">
    <source>
        <dbReference type="Proteomes" id="UP000032522"/>
    </source>
</evidence>
<keyword evidence="1" id="KW-0677">Repeat</keyword>
<feature type="coiled-coil region" evidence="4">
    <location>
        <begin position="143"/>
        <end position="170"/>
    </location>
</feature>
<dbReference type="InterPro" id="IPR019734">
    <property type="entry name" value="TPR_rpt"/>
</dbReference>
<dbReference type="Gene3D" id="1.10.472.10">
    <property type="entry name" value="Cyclin-like"/>
    <property type="match status" value="1"/>
</dbReference>
<feature type="repeat" description="TPR" evidence="3">
    <location>
        <begin position="21"/>
        <end position="54"/>
    </location>
</feature>
<dbReference type="AlphaFoldDB" id="A0A0D8BPG3"/>
<organism evidence="5 6">
    <name type="scientific">Geobacillus kaustophilus</name>
    <dbReference type="NCBI Taxonomy" id="1462"/>
    <lineage>
        <taxon>Bacteria</taxon>
        <taxon>Bacillati</taxon>
        <taxon>Bacillota</taxon>
        <taxon>Bacilli</taxon>
        <taxon>Bacillales</taxon>
        <taxon>Anoxybacillaceae</taxon>
        <taxon>Geobacillus</taxon>
        <taxon>Geobacillus thermoleovorans group</taxon>
    </lineage>
</organism>
<dbReference type="RefSeq" id="WP_044732608.1">
    <property type="nucleotide sequence ID" value="NZ_JYBP01000003.1"/>
</dbReference>
<evidence type="ECO:0000256" key="1">
    <source>
        <dbReference type="ARBA" id="ARBA00022737"/>
    </source>
</evidence>
<dbReference type="Pfam" id="PF13432">
    <property type="entry name" value="TPR_16"/>
    <property type="match status" value="2"/>
</dbReference>
<reference evidence="5 6" key="1">
    <citation type="submission" date="2015-01" db="EMBL/GenBank/DDBJ databases">
        <authorList>
            <person name="Filippidou S."/>
            <person name="Jeanneret N."/>
            <person name="Russel-Delif L."/>
            <person name="Junier T."/>
            <person name="Wunderlin T."/>
            <person name="Molina V."/>
            <person name="Johnson S.L."/>
            <person name="Davenport K.W."/>
            <person name="Chain P.S."/>
            <person name="Dorador C."/>
            <person name="Junier P."/>
        </authorList>
    </citation>
    <scope>NUCLEOTIDE SEQUENCE [LARGE SCALE GENOMIC DNA]</scope>
    <source>
        <strain evidence="5 6">Et7/4</strain>
    </source>
</reference>
<dbReference type="OrthoDB" id="600613at2"/>
<accession>A0A0D8BPG3</accession>
<dbReference type="Proteomes" id="UP000032522">
    <property type="component" value="Unassembled WGS sequence"/>
</dbReference>
<feature type="repeat" description="TPR" evidence="3">
    <location>
        <begin position="184"/>
        <end position="217"/>
    </location>
</feature>